<dbReference type="Proteomes" id="UP000317935">
    <property type="component" value="Chromosome"/>
</dbReference>
<evidence type="ECO:0000313" key="4">
    <source>
        <dbReference type="Proteomes" id="UP000509742"/>
    </source>
</evidence>
<reference evidence="1 4" key="2">
    <citation type="submission" date="2020-04" db="EMBL/GenBank/DDBJ databases">
        <title>Genomic analysis of gastric non-Helicobacter pylori Helicobacters isolated in Japan.</title>
        <authorList>
            <person name="Suzuki M."/>
            <person name="Rimbara E."/>
        </authorList>
    </citation>
    <scope>NUCLEOTIDE SEQUENCE [LARGE SCALE GENOMIC DNA]</scope>
    <source>
        <strain evidence="1 4">NHP19-0020</strain>
    </source>
</reference>
<accession>A0A6J4CWT9</accession>
<dbReference type="EMBL" id="AP019774">
    <property type="protein sequence ID" value="BCD69554.1"/>
    <property type="molecule type" value="Genomic_DNA"/>
</dbReference>
<dbReference type="AlphaFoldDB" id="A0A6J4CWT9"/>
<sequence>MRFSKLNQVKKFQKRVIVAREQENSGHVIKDIDAELGQMINLLVEFDW</sequence>
<dbReference type="Proteomes" id="UP000509742">
    <property type="component" value="Chromosome"/>
</dbReference>
<dbReference type="EMBL" id="AP023036">
    <property type="protein sequence ID" value="BCD45277.1"/>
    <property type="molecule type" value="Genomic_DNA"/>
</dbReference>
<gene>
    <name evidence="1" type="ORF">NHP190020_03160</name>
    <name evidence="2" type="ORF">SNTW_01990</name>
</gene>
<evidence type="ECO:0000313" key="3">
    <source>
        <dbReference type="Proteomes" id="UP000317935"/>
    </source>
</evidence>
<evidence type="ECO:0000313" key="2">
    <source>
        <dbReference type="EMBL" id="BCD69554.1"/>
    </source>
</evidence>
<dbReference type="RefSeq" id="WP_233712719.1">
    <property type="nucleotide sequence ID" value="NZ_BRZN01000010.1"/>
</dbReference>
<evidence type="ECO:0000313" key="1">
    <source>
        <dbReference type="EMBL" id="BCD45277.1"/>
    </source>
</evidence>
<name>A0A6J4CWT9_9HELI</name>
<protein>
    <submittedName>
        <fullName evidence="2">Uncharacterized protein</fullName>
    </submittedName>
</protein>
<reference evidence="2 3" key="1">
    <citation type="submission" date="2019-06" db="EMBL/GenBank/DDBJ databases">
        <title>Complete genome sequence of Helicobacter suis SNTW101c.</title>
        <authorList>
            <person name="Rimbara E."/>
            <person name="Suzuki M."/>
            <person name="Matsui H."/>
            <person name="Nakamura M."/>
            <person name="Mori S."/>
            <person name="Shibayama K."/>
        </authorList>
    </citation>
    <scope>NUCLEOTIDE SEQUENCE [LARGE SCALE GENOMIC DNA]</scope>
    <source>
        <strain evidence="2 3">SNTW101c</strain>
    </source>
</reference>
<organism evidence="2 3">
    <name type="scientific">Helicobacter suis</name>
    <dbReference type="NCBI Taxonomy" id="104628"/>
    <lineage>
        <taxon>Bacteria</taxon>
        <taxon>Pseudomonadati</taxon>
        <taxon>Campylobacterota</taxon>
        <taxon>Epsilonproteobacteria</taxon>
        <taxon>Campylobacterales</taxon>
        <taxon>Helicobacteraceae</taxon>
        <taxon>Helicobacter</taxon>
    </lineage>
</organism>
<keyword evidence="4" id="KW-1185">Reference proteome</keyword>
<proteinExistence type="predicted"/>